<dbReference type="RefSeq" id="WP_046823092.1">
    <property type="nucleotide sequence ID" value="NZ_JBCLWQ010000004.1"/>
</dbReference>
<evidence type="ECO:0000313" key="2">
    <source>
        <dbReference type="EMBL" id="KKY01253.1"/>
    </source>
</evidence>
<dbReference type="InterPro" id="IPR006750">
    <property type="entry name" value="YdcZ"/>
</dbReference>
<feature type="transmembrane region" description="Helical" evidence="1">
    <location>
        <begin position="121"/>
        <end position="140"/>
    </location>
</feature>
<accession>A0A0M3DG36</accession>
<feature type="transmembrane region" description="Helical" evidence="1">
    <location>
        <begin position="68"/>
        <end position="87"/>
    </location>
</feature>
<dbReference type="AlphaFoldDB" id="A0A0M3DG36"/>
<name>A0A0M3DG36_9FIRM</name>
<keyword evidence="1" id="KW-1133">Transmembrane helix</keyword>
<keyword evidence="3" id="KW-1185">Reference proteome</keyword>
<protein>
    <submittedName>
        <fullName evidence="2">Membrane protein</fullName>
    </submittedName>
</protein>
<dbReference type="Proteomes" id="UP000034407">
    <property type="component" value="Unassembled WGS sequence"/>
</dbReference>
<dbReference type="PANTHER" id="PTHR34821">
    <property type="entry name" value="INNER MEMBRANE PROTEIN YDCZ"/>
    <property type="match status" value="1"/>
</dbReference>
<proteinExistence type="predicted"/>
<evidence type="ECO:0000256" key="1">
    <source>
        <dbReference type="SAM" id="Phobius"/>
    </source>
</evidence>
<dbReference type="Pfam" id="PF04657">
    <property type="entry name" value="DMT_YdcZ"/>
    <property type="match status" value="1"/>
</dbReference>
<reference evidence="2 3" key="1">
    <citation type="submission" date="2015-04" db="EMBL/GenBank/DDBJ databases">
        <title>Microcin producing Clostridium sp. JC272T.</title>
        <authorList>
            <person name="Jyothsna T."/>
            <person name="Sasikala C."/>
            <person name="Ramana C."/>
        </authorList>
    </citation>
    <scope>NUCLEOTIDE SEQUENCE [LARGE SCALE GENOMIC DNA]</scope>
    <source>
        <strain evidence="2 3">JC272</strain>
    </source>
</reference>
<evidence type="ECO:0000313" key="3">
    <source>
        <dbReference type="Proteomes" id="UP000034407"/>
    </source>
</evidence>
<gene>
    <name evidence="2" type="ORF">VN21_09740</name>
</gene>
<dbReference type="EMBL" id="LBBT01000204">
    <property type="protein sequence ID" value="KKY01253.1"/>
    <property type="molecule type" value="Genomic_DNA"/>
</dbReference>
<keyword evidence="1" id="KW-0812">Transmembrane</keyword>
<dbReference type="OrthoDB" id="1654616at2"/>
<feature type="transmembrane region" description="Helical" evidence="1">
    <location>
        <begin position="93"/>
        <end position="114"/>
    </location>
</feature>
<dbReference type="PATRIC" id="fig|1629550.3.peg.1396"/>
<comment type="caution">
    <text evidence="2">The sequence shown here is derived from an EMBL/GenBank/DDBJ whole genome shotgun (WGS) entry which is preliminary data.</text>
</comment>
<feature type="transmembrane region" description="Helical" evidence="1">
    <location>
        <begin position="35"/>
        <end position="56"/>
    </location>
</feature>
<dbReference type="PANTHER" id="PTHR34821:SF2">
    <property type="entry name" value="INNER MEMBRANE PROTEIN YDCZ"/>
    <property type="match status" value="1"/>
</dbReference>
<sequence>MFYALIAILSGISNVISRSVNFVLSEKLGVYQSTLFNYIFGLAGSILILFISGETSKLLASTSYDANWLAYTGGLVGVAVVSLQVFLSSKVSSFYLTLLLFVGQLFTGIILDFILSGKISIWQVVGGILVIIGLSYNLYIDRVEEIEVASH</sequence>
<dbReference type="GO" id="GO:0005886">
    <property type="term" value="C:plasma membrane"/>
    <property type="evidence" value="ECO:0007669"/>
    <property type="project" value="TreeGrafter"/>
</dbReference>
<organism evidence="2 3">
    <name type="scientific">Paraclostridium benzoelyticum</name>
    <dbReference type="NCBI Taxonomy" id="1629550"/>
    <lineage>
        <taxon>Bacteria</taxon>
        <taxon>Bacillati</taxon>
        <taxon>Bacillota</taxon>
        <taxon>Clostridia</taxon>
        <taxon>Peptostreptococcales</taxon>
        <taxon>Peptostreptococcaceae</taxon>
        <taxon>Paraclostridium</taxon>
    </lineage>
</organism>
<keyword evidence="1" id="KW-0472">Membrane</keyword>